<evidence type="ECO:0000313" key="4">
    <source>
        <dbReference type="Proteomes" id="UP000694580"/>
    </source>
</evidence>
<name>A0AAY3ZUK9_9TELE</name>
<dbReference type="Proteomes" id="UP000694580">
    <property type="component" value="Chromosome 1"/>
</dbReference>
<keyword evidence="4" id="KW-1185">Reference proteome</keyword>
<feature type="domain" description="TLDc" evidence="2">
    <location>
        <begin position="553"/>
        <end position="714"/>
    </location>
</feature>
<feature type="compositionally biased region" description="Polar residues" evidence="1">
    <location>
        <begin position="43"/>
        <end position="53"/>
    </location>
</feature>
<dbReference type="PANTHER" id="PTHR23354">
    <property type="entry name" value="NUCLEOLAR PROTEIN 7/ESTROGEN RECEPTOR COACTIVATOR-RELATED"/>
    <property type="match status" value="1"/>
</dbReference>
<dbReference type="AlphaFoldDB" id="A0AAY3ZUK9"/>
<reference evidence="3 4" key="1">
    <citation type="submission" date="2020-06" db="EMBL/GenBank/DDBJ databases">
        <authorList>
            <consortium name="Wellcome Sanger Institute Data Sharing"/>
        </authorList>
    </citation>
    <scope>NUCLEOTIDE SEQUENCE [LARGE SCALE GENOMIC DNA]</scope>
</reference>
<evidence type="ECO:0000259" key="2">
    <source>
        <dbReference type="PROSITE" id="PS51886"/>
    </source>
</evidence>
<evidence type="ECO:0000256" key="1">
    <source>
        <dbReference type="SAM" id="MobiDB-lite"/>
    </source>
</evidence>
<reference evidence="3" key="2">
    <citation type="submission" date="2025-08" db="UniProtKB">
        <authorList>
            <consortium name="Ensembl"/>
        </authorList>
    </citation>
    <scope>IDENTIFICATION</scope>
</reference>
<reference evidence="3" key="3">
    <citation type="submission" date="2025-09" db="UniProtKB">
        <authorList>
            <consortium name="Ensembl"/>
        </authorList>
    </citation>
    <scope>IDENTIFICATION</scope>
</reference>
<gene>
    <name evidence="3" type="primary">si:ch211-15d5.11</name>
</gene>
<feature type="region of interest" description="Disordered" evidence="1">
    <location>
        <begin position="399"/>
        <end position="421"/>
    </location>
</feature>
<feature type="compositionally biased region" description="Basic residues" evidence="1">
    <location>
        <begin position="1"/>
        <end position="10"/>
    </location>
</feature>
<dbReference type="Ensembl" id="ENSDCDT00010000366.1">
    <property type="protein sequence ID" value="ENSDCDP00010000357.1"/>
    <property type="gene ID" value="ENSDCDG00010000175.1"/>
</dbReference>
<dbReference type="PROSITE" id="PS51886">
    <property type="entry name" value="TLDC"/>
    <property type="match status" value="1"/>
</dbReference>
<feature type="region of interest" description="Disordered" evidence="1">
    <location>
        <begin position="1"/>
        <end position="67"/>
    </location>
</feature>
<organism evidence="3 4">
    <name type="scientific">Denticeps clupeoides</name>
    <name type="common">denticle herring</name>
    <dbReference type="NCBI Taxonomy" id="299321"/>
    <lineage>
        <taxon>Eukaryota</taxon>
        <taxon>Metazoa</taxon>
        <taxon>Chordata</taxon>
        <taxon>Craniata</taxon>
        <taxon>Vertebrata</taxon>
        <taxon>Euteleostomi</taxon>
        <taxon>Actinopterygii</taxon>
        <taxon>Neopterygii</taxon>
        <taxon>Teleostei</taxon>
        <taxon>Clupei</taxon>
        <taxon>Clupeiformes</taxon>
        <taxon>Denticipitoidei</taxon>
        <taxon>Denticipitidae</taxon>
        <taxon>Denticeps</taxon>
    </lineage>
</organism>
<protein>
    <recommendedName>
        <fullName evidence="2">TLDc domain-containing protein</fullName>
    </recommendedName>
</protein>
<feature type="compositionally biased region" description="Basic and acidic residues" evidence="1">
    <location>
        <begin position="399"/>
        <end position="416"/>
    </location>
</feature>
<dbReference type="GO" id="GO:0005634">
    <property type="term" value="C:nucleus"/>
    <property type="evidence" value="ECO:0007669"/>
    <property type="project" value="TreeGrafter"/>
</dbReference>
<feature type="region of interest" description="Disordered" evidence="1">
    <location>
        <begin position="297"/>
        <end position="323"/>
    </location>
</feature>
<feature type="compositionally biased region" description="Basic and acidic residues" evidence="1">
    <location>
        <begin position="90"/>
        <end position="108"/>
    </location>
</feature>
<evidence type="ECO:0000313" key="3">
    <source>
        <dbReference type="Ensembl" id="ENSDCDP00010000357.1"/>
    </source>
</evidence>
<accession>A0AAY3ZUK9</accession>
<dbReference type="PANTHER" id="PTHR23354:SF120">
    <property type="entry name" value="OXIDATION RESISTANCE PROTEIN 1-LIKE ISOFORM X1"/>
    <property type="match status" value="1"/>
</dbReference>
<dbReference type="GO" id="GO:0006979">
    <property type="term" value="P:response to oxidative stress"/>
    <property type="evidence" value="ECO:0007669"/>
    <property type="project" value="TreeGrafter"/>
</dbReference>
<dbReference type="GO" id="GO:0006357">
    <property type="term" value="P:regulation of transcription by RNA polymerase II"/>
    <property type="evidence" value="ECO:0007669"/>
    <property type="project" value="TreeGrafter"/>
</dbReference>
<proteinExistence type="predicted"/>
<dbReference type="GeneTree" id="ENSGT00940000155187"/>
<dbReference type="InterPro" id="IPR006571">
    <property type="entry name" value="TLDc_dom"/>
</dbReference>
<sequence>MDHPRPKNKSRAGYFGNVKTRPGSELPAGVSRPPGFITGPWESASSAGQTQRRPAQPPGHVPFIRNPRLRQYYLTGITSLPESSAADSADGIRRNNSDDDPATRHDDTVFSVTSRFRDVPPDTGGRPPPTAWQQPLRVPESSTLTSGFPARASHTDPGLGRDPSAAAGCTAALISPSTESEYDQLLDVEAVPLPDGKLCLLALPPECTQGDGPASMQYLKLFCRFITDRKGVVTGILVVTKNKIFFDPFKSHPLVIENGCEEYLLSCTVDNLLSVSFYSDISHVQFSAAKQRWKGWKKSQKSKYGRNSAKASANTPPRPNGRAVPALVLSTTTDLRHCLGQGVPEAEEVGGESQDMAEMERQMVGSPLAELAVHPTVALGTVVLSGAATFCCGGQETEHREWKTQQQLRPKDKLSDSSRPSRLHEGMLMFVRFKHKRPPGKRKGMAALELGTQKTPPLKDSWFTMSQESSDELHAYLSRHRPDLCLTEGGEEEEGDRDEEDFVLVDDEEDNAQRDVRAGEDWELVSVEDGEGRAPSPVDKEPEGLQEILRQSLILETSHIRQLSGELPPRTVGHKWSLVYSTSRHGASLKTLYRKLSGSDSPVLIAIKDSNDQMFGCFLSHPLRPSDKFYGTGETFLFMLHPRFKCFRWTGENSFFIKGDLDSFAVGGGSGHFGLWLDETLYLGRSSPCYTFNNCCLAETDDFRVMELEVWTFH</sequence>
<dbReference type="SMART" id="SM00584">
    <property type="entry name" value="TLDc"/>
    <property type="match status" value="1"/>
</dbReference>
<dbReference type="Pfam" id="PF07534">
    <property type="entry name" value="TLD"/>
    <property type="match status" value="1"/>
</dbReference>
<feature type="region of interest" description="Disordered" evidence="1">
    <location>
        <begin position="82"/>
        <end position="162"/>
    </location>
</feature>